<dbReference type="GO" id="GO:0030497">
    <property type="term" value="P:fatty acid elongation"/>
    <property type="evidence" value="ECO:0007669"/>
    <property type="project" value="TreeGrafter"/>
</dbReference>
<evidence type="ECO:0000256" key="7">
    <source>
        <dbReference type="ARBA" id="ARBA00022832"/>
    </source>
</evidence>
<evidence type="ECO:0000256" key="6">
    <source>
        <dbReference type="ARBA" id="ARBA00022692"/>
    </source>
</evidence>
<evidence type="ECO:0000256" key="9">
    <source>
        <dbReference type="ARBA" id="ARBA00023098"/>
    </source>
</evidence>
<evidence type="ECO:0000256" key="1">
    <source>
        <dbReference type="ARBA" id="ARBA00004141"/>
    </source>
</evidence>
<keyword evidence="8 14" id="KW-1133">Transmembrane helix</keyword>
<dbReference type="OrthoDB" id="46988at2759"/>
<keyword evidence="11 14" id="KW-0275">Fatty acid biosynthesis</keyword>
<evidence type="ECO:0000256" key="10">
    <source>
        <dbReference type="ARBA" id="ARBA00023136"/>
    </source>
</evidence>
<evidence type="ECO:0000256" key="3">
    <source>
        <dbReference type="ARBA" id="ARBA00007811"/>
    </source>
</evidence>
<organism evidence="15 16">
    <name type="scientific">Monascus purpureus</name>
    <name type="common">Red mold</name>
    <name type="synonym">Monascus anka</name>
    <dbReference type="NCBI Taxonomy" id="5098"/>
    <lineage>
        <taxon>Eukaryota</taxon>
        <taxon>Fungi</taxon>
        <taxon>Dikarya</taxon>
        <taxon>Ascomycota</taxon>
        <taxon>Pezizomycotina</taxon>
        <taxon>Eurotiomycetes</taxon>
        <taxon>Eurotiomycetidae</taxon>
        <taxon>Eurotiales</taxon>
        <taxon>Aspergillaceae</taxon>
        <taxon>Monascus</taxon>
    </lineage>
</organism>
<keyword evidence="16" id="KW-1185">Reference proteome</keyword>
<name>A0A507QTX8_MONPU</name>
<dbReference type="STRING" id="5098.A0A507QTX8"/>
<comment type="caution">
    <text evidence="14">Lacks conserved residue(s) required for the propagation of feature annotation.</text>
</comment>
<evidence type="ECO:0000256" key="13">
    <source>
        <dbReference type="ARBA" id="ARBA00036671"/>
    </source>
</evidence>
<comment type="function">
    <text evidence="14">Catalyzes the third of the four reactions of the long-chain fatty acids elongation cycle. This endoplasmic reticulum-bound enzymatic process, allows the addition of two carbons to the chain of long- and very long-chain fatty acids/VLCFAs per cycle. This enzyme catalyzes the dehydration of the 3-hydroxyacyl-CoA intermediate into trans-2,3-enoyl-CoA, within each cycle of fatty acid elongation. Thereby, it participates to the production of VLCFAs of different chain lengths that are involved in multiple biological processes as precursors of membrane lipids and lipid mediators.</text>
</comment>
<feature type="transmembrane region" description="Helical" evidence="14">
    <location>
        <begin position="172"/>
        <end position="191"/>
    </location>
</feature>
<dbReference type="Proteomes" id="UP000319663">
    <property type="component" value="Unassembled WGS sequence"/>
</dbReference>
<dbReference type="GO" id="GO:0005789">
    <property type="term" value="C:endoplasmic reticulum membrane"/>
    <property type="evidence" value="ECO:0007669"/>
    <property type="project" value="UniProtKB-SubCell"/>
</dbReference>
<keyword evidence="9 14" id="KW-0443">Lipid metabolism</keyword>
<evidence type="ECO:0000256" key="2">
    <source>
        <dbReference type="ARBA" id="ARBA00005194"/>
    </source>
</evidence>
<gene>
    <name evidence="15" type="ORF">MPDQ_000397</name>
</gene>
<comment type="pathway">
    <text evidence="2 14">Lipid metabolism; fatty acid biosynthesis.</text>
</comment>
<keyword evidence="14" id="KW-0256">Endoplasmic reticulum</keyword>
<keyword evidence="6 14" id="KW-0812">Transmembrane</keyword>
<evidence type="ECO:0000256" key="14">
    <source>
        <dbReference type="RuleBase" id="RU363109"/>
    </source>
</evidence>
<dbReference type="UniPathway" id="UPA00094"/>
<dbReference type="PANTHER" id="PTHR11035:SF3">
    <property type="entry name" value="VERY-LONG-CHAIN (3R)-3-HYDROXYACYL-COA DEHYDRATASE"/>
    <property type="match status" value="1"/>
</dbReference>
<feature type="transmembrane region" description="Helical" evidence="14">
    <location>
        <begin position="203"/>
        <end position="225"/>
    </location>
</feature>
<keyword evidence="7 14" id="KW-0276">Fatty acid metabolism</keyword>
<accession>A0A507QTX8</accession>
<dbReference type="EMBL" id="VIFY01000106">
    <property type="protein sequence ID" value="TQB70482.1"/>
    <property type="molecule type" value="Genomic_DNA"/>
</dbReference>
<keyword evidence="10 14" id="KW-0472">Membrane</keyword>
<evidence type="ECO:0000256" key="12">
    <source>
        <dbReference type="ARBA" id="ARBA00023239"/>
    </source>
</evidence>
<feature type="transmembrane region" description="Helical" evidence="14">
    <location>
        <begin position="23"/>
        <end position="48"/>
    </location>
</feature>
<dbReference type="EC" id="4.2.1.134" evidence="4 14"/>
<comment type="similarity">
    <text evidence="3 14">Belongs to the very long-chain fatty acids dehydratase HACD family.</text>
</comment>
<dbReference type="PANTHER" id="PTHR11035">
    <property type="entry name" value="VERY-LONG-CHAIN (3R)-3-HYDROXYACYL-COA DEHYDRATASE"/>
    <property type="match status" value="1"/>
</dbReference>
<comment type="catalytic activity">
    <reaction evidence="13 14">
        <text>a very-long-chain (3R)-3-hydroxyacyl-CoA = a very-long-chain (2E)-enoyl-CoA + H2O</text>
        <dbReference type="Rhea" id="RHEA:45812"/>
        <dbReference type="ChEBI" id="CHEBI:15377"/>
        <dbReference type="ChEBI" id="CHEBI:83728"/>
        <dbReference type="ChEBI" id="CHEBI:85440"/>
        <dbReference type="EC" id="4.2.1.134"/>
    </reaction>
</comment>
<evidence type="ECO:0000256" key="8">
    <source>
        <dbReference type="ARBA" id="ARBA00022989"/>
    </source>
</evidence>
<proteinExistence type="inferred from homology"/>
<feature type="transmembrane region" description="Helical" evidence="14">
    <location>
        <begin position="60"/>
        <end position="83"/>
    </location>
</feature>
<dbReference type="GO" id="GO:0102158">
    <property type="term" value="F:very-long-chain (3R)-3-hydroxyacyl-CoA dehydratase activity"/>
    <property type="evidence" value="ECO:0007669"/>
    <property type="project" value="UniProtKB-EC"/>
</dbReference>
<comment type="subcellular location">
    <subcellularLocation>
        <location evidence="14">Endoplasmic reticulum membrane</location>
        <topology evidence="14">Multi-pass membrane protein</topology>
    </subcellularLocation>
    <subcellularLocation>
        <location evidence="1">Membrane</location>
        <topology evidence="1">Multi-pass membrane protein</topology>
    </subcellularLocation>
</comment>
<reference evidence="15 16" key="1">
    <citation type="submission" date="2019-06" db="EMBL/GenBank/DDBJ databases">
        <title>Wine fermentation using esterase from Monascus purpureus.</title>
        <authorList>
            <person name="Geng C."/>
            <person name="Zhang Y."/>
        </authorList>
    </citation>
    <scope>NUCLEOTIDE SEQUENCE [LARGE SCALE GENOMIC DNA]</scope>
    <source>
        <strain evidence="15">HQ1</strain>
    </source>
</reference>
<keyword evidence="12 14" id="KW-0456">Lyase</keyword>
<dbReference type="GO" id="GO:0030148">
    <property type="term" value="P:sphingolipid biosynthetic process"/>
    <property type="evidence" value="ECO:0007669"/>
    <property type="project" value="TreeGrafter"/>
</dbReference>
<keyword evidence="5 14" id="KW-0444">Lipid biosynthesis</keyword>
<dbReference type="InterPro" id="IPR007482">
    <property type="entry name" value="Tyr_Pase-like_PTPLA"/>
</dbReference>
<sequence>MPPSTPSTTSSAPRRSSSPLTRYYLFAYNAISFVLWATCTIRGAFLALSSTLLPAIFHDIYYPLLTATQSLAILEILHSLLGLVRAPIVTTAMQVASRLLLVWGVMGPFYDRGDGLGIVGGDSEGSRIGNLAFLGCLGAWGVTECIRYGFFALQVLGAAVPKWWMWLRYNTFYILYPVGISSECILVVLALKPAALLHPLYRSFLVAVLVIYVPGSYILYTHMISQRRKALRGKRTD</sequence>
<evidence type="ECO:0000256" key="4">
    <source>
        <dbReference type="ARBA" id="ARBA00013122"/>
    </source>
</evidence>
<protein>
    <recommendedName>
        <fullName evidence="4 14">Very-long-chain (3R)-3-hydroxyacyl-CoA dehydratase</fullName>
        <ecNumber evidence="4 14">4.2.1.134</ecNumber>
    </recommendedName>
</protein>
<dbReference type="Pfam" id="PF04387">
    <property type="entry name" value="PTPLA"/>
    <property type="match status" value="1"/>
</dbReference>
<dbReference type="AlphaFoldDB" id="A0A507QTX8"/>
<evidence type="ECO:0000256" key="5">
    <source>
        <dbReference type="ARBA" id="ARBA00022516"/>
    </source>
</evidence>
<evidence type="ECO:0000256" key="11">
    <source>
        <dbReference type="ARBA" id="ARBA00023160"/>
    </source>
</evidence>
<dbReference type="GO" id="GO:0042761">
    <property type="term" value="P:very long-chain fatty acid biosynthetic process"/>
    <property type="evidence" value="ECO:0007669"/>
    <property type="project" value="TreeGrafter"/>
</dbReference>
<comment type="caution">
    <text evidence="15">The sequence shown here is derived from an EMBL/GenBank/DDBJ whole genome shotgun (WGS) entry which is preliminary data.</text>
</comment>
<evidence type="ECO:0000313" key="16">
    <source>
        <dbReference type="Proteomes" id="UP000319663"/>
    </source>
</evidence>
<evidence type="ECO:0000313" key="15">
    <source>
        <dbReference type="EMBL" id="TQB70482.1"/>
    </source>
</evidence>